<evidence type="ECO:0000313" key="1">
    <source>
        <dbReference type="EMBL" id="ABM80232.1"/>
    </source>
</evidence>
<dbReference type="STRING" id="415426.Hbut_0360"/>
<evidence type="ECO:0000313" key="2">
    <source>
        <dbReference type="Proteomes" id="UP000002593"/>
    </source>
</evidence>
<keyword evidence="2" id="KW-1185">Reference proteome</keyword>
<proteinExistence type="predicted"/>
<gene>
    <name evidence="1" type="ordered locus">Hbut_0360</name>
</gene>
<dbReference type="EMBL" id="CP000493">
    <property type="protein sequence ID" value="ABM80232.1"/>
    <property type="molecule type" value="Genomic_DNA"/>
</dbReference>
<accession>A2BJS1</accession>
<sequence>MARDYLAAGSYEEAGARLEAACRRAVEQLAATIAWNGLTAETCPAPRAVQLLKAILEASGPLAMIIHSILAAGVEKADDVVHNAEKLAPHWGSVAERLVDVYRAAKLLEKRGLIKWPDTVVLVSRLVRSESVEEAIARLERVSRRVSEIAGLMDSIASSMSEVTEATLACKEYSATLGELPYCNWLSTLLSEIVAAQDAVKELPQIASVEKLDATAETVRKAYERLNNSRRIVEKLLTRLSQSLDMKFEGESLVAAVEALFQARARLGFTELEEELMIKLGEADRLDLAELASSNPAYIDAALNLCKHGIAFCEVRLY</sequence>
<dbReference type="KEGG" id="hbu:Hbut_0360"/>
<dbReference type="EnsemblBacteria" id="ABM80232">
    <property type="protein sequence ID" value="ABM80232"/>
    <property type="gene ID" value="Hbut_0360"/>
</dbReference>
<dbReference type="RefSeq" id="WP_011821550.1">
    <property type="nucleotide sequence ID" value="NC_008818.1"/>
</dbReference>
<organism evidence="1 2">
    <name type="scientific">Hyperthermus butylicus (strain DSM 5456 / JCM 9403 / PLM1-5)</name>
    <dbReference type="NCBI Taxonomy" id="415426"/>
    <lineage>
        <taxon>Archaea</taxon>
        <taxon>Thermoproteota</taxon>
        <taxon>Thermoprotei</taxon>
        <taxon>Desulfurococcales</taxon>
        <taxon>Pyrodictiaceae</taxon>
        <taxon>Hyperthermus</taxon>
    </lineage>
</organism>
<protein>
    <submittedName>
        <fullName evidence="1">Uncharacterized protein</fullName>
    </submittedName>
</protein>
<dbReference type="GeneID" id="4781713"/>
<dbReference type="Proteomes" id="UP000002593">
    <property type="component" value="Chromosome"/>
</dbReference>
<dbReference type="HOGENOM" id="CLU_873220_0_0_2"/>
<name>A2BJS1_HYPBU</name>
<dbReference type="AlphaFoldDB" id="A2BJS1"/>
<reference evidence="1 2" key="1">
    <citation type="journal article" date="2007" name="Archaea">
        <title>The genome of Hyperthermus butylicus: a sulfur-reducing, peptide fermenting, neutrophilic Crenarchaeote growing up to 108 degrees C.</title>
        <authorList>
            <person name="Brugger K."/>
            <person name="Chen L."/>
            <person name="Stark M."/>
            <person name="Zibat A."/>
            <person name="Redder P."/>
            <person name="Ruepp A."/>
            <person name="Awayez M."/>
            <person name="She Q."/>
            <person name="Garrett R.A."/>
            <person name="Klenk H.P."/>
        </authorList>
    </citation>
    <scope>NUCLEOTIDE SEQUENCE [LARGE SCALE GENOMIC DNA]</scope>
    <source>
        <strain evidence="2">DSM 5456 / JCM 9403 / PLM1-5</strain>
    </source>
</reference>